<dbReference type="SMART" id="SM00327">
    <property type="entry name" value="VWA"/>
    <property type="match status" value="1"/>
</dbReference>
<dbReference type="PROSITE" id="PS50234">
    <property type="entry name" value="VWFA"/>
    <property type="match status" value="1"/>
</dbReference>
<protein>
    <recommendedName>
        <fullName evidence="2">VWFA domain-containing protein</fullName>
    </recommendedName>
</protein>
<evidence type="ECO:0000259" key="2">
    <source>
        <dbReference type="PROSITE" id="PS50234"/>
    </source>
</evidence>
<organism evidence="3 4">
    <name type="scientific">Clavelina lepadiformis</name>
    <name type="common">Light-bulb sea squirt</name>
    <name type="synonym">Ascidia lepadiformis</name>
    <dbReference type="NCBI Taxonomy" id="159417"/>
    <lineage>
        <taxon>Eukaryota</taxon>
        <taxon>Metazoa</taxon>
        <taxon>Chordata</taxon>
        <taxon>Tunicata</taxon>
        <taxon>Ascidiacea</taxon>
        <taxon>Aplousobranchia</taxon>
        <taxon>Clavelinidae</taxon>
        <taxon>Clavelina</taxon>
    </lineage>
</organism>
<name>A0ABP0FEM3_CLALP</name>
<feature type="signal peptide" evidence="1">
    <location>
        <begin position="1"/>
        <end position="19"/>
    </location>
</feature>
<dbReference type="InterPro" id="IPR050525">
    <property type="entry name" value="ECM_Assembly_Org"/>
</dbReference>
<accession>A0ABP0FEM3</accession>
<proteinExistence type="predicted"/>
<sequence>MSNFLVAAILVSIVTYSNAQQDLTLVAGQSGVDVVDACINKLSAIPLFSNDFGFLKRIALVESDFGSNTTIINVNPAGGIWQISTTINQAISGSTTLAAVLTQARLLFGTDITDFVNGDFSIPLKSALAAKLYIELISVNGEVPGTVTEQATWWTRYYNENGQSSVFETTVTNYESENKCTVSKMDLYFLLDGSGSIGSSNFQQSLDFVKQLASEFNISSEQVRTGLTIYSSSNYPISQFDQHQNNSAFSDAVINTNYPRGGTKTGNAIEFVRTTMFNTTTGMRPLTDGAPRILIVLTDGESSDDVVQPSKAIKEDGITVFGVGVGSGYVEDEIHAIASDPDSDYAFGLSQFDQLVTILEDRVSVQACKIPTVFPDDTEVPISVGSGDTHYSEVQMPTNGSIELSYSVTTVATAIVYASSSTTNPNSAVYDFFFELQLGVTVVTMNSGETSTSAVELVSNTYASSSFTTGRKKRAVDTTDTFPVYLAVVPTSNEPLDATVKATGSNTRASGGAGSGVYKFSWMTALLLAMFAYKTFL</sequence>
<reference evidence="3 4" key="1">
    <citation type="submission" date="2024-02" db="EMBL/GenBank/DDBJ databases">
        <authorList>
            <person name="Daric V."/>
            <person name="Darras S."/>
        </authorList>
    </citation>
    <scope>NUCLEOTIDE SEQUENCE [LARGE SCALE GENOMIC DNA]</scope>
</reference>
<evidence type="ECO:0000313" key="3">
    <source>
        <dbReference type="EMBL" id="CAK8678128.1"/>
    </source>
</evidence>
<dbReference type="SUPFAM" id="SSF53300">
    <property type="entry name" value="vWA-like"/>
    <property type="match status" value="1"/>
</dbReference>
<keyword evidence="4" id="KW-1185">Reference proteome</keyword>
<keyword evidence="1" id="KW-0732">Signal</keyword>
<dbReference type="EMBL" id="CAWYQH010000046">
    <property type="protein sequence ID" value="CAK8678128.1"/>
    <property type="molecule type" value="Genomic_DNA"/>
</dbReference>
<dbReference type="Pfam" id="PF00092">
    <property type="entry name" value="VWA"/>
    <property type="match status" value="1"/>
</dbReference>
<feature type="chain" id="PRO_5045588109" description="VWFA domain-containing protein" evidence="1">
    <location>
        <begin position="20"/>
        <end position="537"/>
    </location>
</feature>
<dbReference type="PANTHER" id="PTHR24020:SF87">
    <property type="entry name" value="COLLAGEN ALPHA-1(VI) CHAIN-LIKE"/>
    <property type="match status" value="1"/>
</dbReference>
<gene>
    <name evidence="3" type="ORF">CVLEPA_LOCUS8079</name>
</gene>
<dbReference type="InterPro" id="IPR036465">
    <property type="entry name" value="vWFA_dom_sf"/>
</dbReference>
<dbReference type="Proteomes" id="UP001642483">
    <property type="component" value="Unassembled WGS sequence"/>
</dbReference>
<evidence type="ECO:0000313" key="4">
    <source>
        <dbReference type="Proteomes" id="UP001642483"/>
    </source>
</evidence>
<dbReference type="InterPro" id="IPR002035">
    <property type="entry name" value="VWF_A"/>
</dbReference>
<dbReference type="PRINTS" id="PR00453">
    <property type="entry name" value="VWFADOMAIN"/>
</dbReference>
<feature type="domain" description="VWFA" evidence="2">
    <location>
        <begin position="186"/>
        <end position="363"/>
    </location>
</feature>
<dbReference type="CDD" id="cd01472">
    <property type="entry name" value="vWA_collagen"/>
    <property type="match status" value="1"/>
</dbReference>
<evidence type="ECO:0000256" key="1">
    <source>
        <dbReference type="SAM" id="SignalP"/>
    </source>
</evidence>
<comment type="caution">
    <text evidence="3">The sequence shown here is derived from an EMBL/GenBank/DDBJ whole genome shotgun (WGS) entry which is preliminary data.</text>
</comment>
<dbReference type="PANTHER" id="PTHR24020">
    <property type="entry name" value="COLLAGEN ALPHA"/>
    <property type="match status" value="1"/>
</dbReference>
<dbReference type="Gene3D" id="3.40.50.410">
    <property type="entry name" value="von Willebrand factor, type A domain"/>
    <property type="match status" value="1"/>
</dbReference>